<evidence type="ECO:0000313" key="2">
    <source>
        <dbReference type="Proteomes" id="UP000252519"/>
    </source>
</evidence>
<comment type="caution">
    <text evidence="1">The sequence shown here is derived from an EMBL/GenBank/DDBJ whole genome shotgun (WGS) entry which is preliminary data.</text>
</comment>
<dbReference type="Proteomes" id="UP000252519">
    <property type="component" value="Unassembled WGS sequence"/>
</dbReference>
<reference evidence="1 2" key="1">
    <citation type="submission" date="2014-10" db="EMBL/GenBank/DDBJ databases">
        <title>Draft genome of the hookworm Ancylostoma caninum.</title>
        <authorList>
            <person name="Mitreva M."/>
        </authorList>
    </citation>
    <scope>NUCLEOTIDE SEQUENCE [LARGE SCALE GENOMIC DNA]</scope>
    <source>
        <strain evidence="1 2">Baltimore</strain>
    </source>
</reference>
<gene>
    <name evidence="1" type="ORF">ANCCAN_08944</name>
</gene>
<protein>
    <submittedName>
        <fullName evidence="1">Uncharacterized protein</fullName>
    </submittedName>
</protein>
<organism evidence="1 2">
    <name type="scientific">Ancylostoma caninum</name>
    <name type="common">Dog hookworm</name>
    <dbReference type="NCBI Taxonomy" id="29170"/>
    <lineage>
        <taxon>Eukaryota</taxon>
        <taxon>Metazoa</taxon>
        <taxon>Ecdysozoa</taxon>
        <taxon>Nematoda</taxon>
        <taxon>Chromadorea</taxon>
        <taxon>Rhabditida</taxon>
        <taxon>Rhabditina</taxon>
        <taxon>Rhabditomorpha</taxon>
        <taxon>Strongyloidea</taxon>
        <taxon>Ancylostomatidae</taxon>
        <taxon>Ancylostomatinae</taxon>
        <taxon>Ancylostoma</taxon>
    </lineage>
</organism>
<accession>A0A368GKV4</accession>
<sequence length="55" mass="6270">MSLYNRQVQAEISAIPQLDTVISARSPWSDSCVRRNQQRLLLRGSTMVVRNQKAP</sequence>
<keyword evidence="2" id="KW-1185">Reference proteome</keyword>
<evidence type="ECO:0000313" key="1">
    <source>
        <dbReference type="EMBL" id="RCN45011.1"/>
    </source>
</evidence>
<proteinExistence type="predicted"/>
<name>A0A368GKV4_ANCCA</name>
<dbReference type="EMBL" id="JOJR01000113">
    <property type="protein sequence ID" value="RCN45011.1"/>
    <property type="molecule type" value="Genomic_DNA"/>
</dbReference>
<dbReference type="AlphaFoldDB" id="A0A368GKV4"/>